<dbReference type="PROSITE" id="PS00514">
    <property type="entry name" value="FIBRINOGEN_C_1"/>
    <property type="match status" value="1"/>
</dbReference>
<name>A0ABM1BZB7_LIMPO</name>
<evidence type="ECO:0000313" key="4">
    <source>
        <dbReference type="RefSeq" id="XP_013791518.1"/>
    </source>
</evidence>
<evidence type="ECO:0000259" key="2">
    <source>
        <dbReference type="PROSITE" id="PS51406"/>
    </source>
</evidence>
<protein>
    <submittedName>
        <fullName evidence="4">Techylectin-5B-like</fullName>
    </submittedName>
</protein>
<dbReference type="NCBIfam" id="NF040941">
    <property type="entry name" value="GGGWT_bact"/>
    <property type="match status" value="1"/>
</dbReference>
<proteinExistence type="predicted"/>
<dbReference type="SMART" id="SM00186">
    <property type="entry name" value="FBG"/>
    <property type="match status" value="1"/>
</dbReference>
<keyword evidence="1" id="KW-1015">Disulfide bond</keyword>
<dbReference type="InterPro" id="IPR002181">
    <property type="entry name" value="Fibrinogen_a/b/g_C_dom"/>
</dbReference>
<dbReference type="PANTHER" id="PTHR19143">
    <property type="entry name" value="FIBRINOGEN/TENASCIN/ANGIOPOEITIN"/>
    <property type="match status" value="1"/>
</dbReference>
<dbReference type="Gene3D" id="3.90.215.10">
    <property type="entry name" value="Gamma Fibrinogen, chain A, domain 1"/>
    <property type="match status" value="1"/>
</dbReference>
<keyword evidence="3" id="KW-1185">Reference proteome</keyword>
<dbReference type="InterPro" id="IPR050373">
    <property type="entry name" value="Fibrinogen_C-term_domain"/>
</dbReference>
<dbReference type="InterPro" id="IPR020837">
    <property type="entry name" value="Fibrinogen_CS"/>
</dbReference>
<feature type="domain" description="Fibrinogen C-terminal" evidence="2">
    <location>
        <begin position="82"/>
        <end position="304"/>
    </location>
</feature>
<sequence length="304" mass="35152">MTAERHRQIPIHHAISSGNTTYREEIHLAVRLYDPKHATSVVKRYLDDDEAIETITTMTWLAQSRGLLVPGFTLAGFSLDDVNDCGKPVNCYDVRRRGFYQSGVYRIWPLYFNKPVQVFCDMLTEGGGWTVLQRREQLESNQDFYLPWNSYKHGFGNLSGEFWIGNELIFALTNEEDMTLRFDLEAFDGEKKYARYTSFLVNSERELYKITVGSYQGTAGDSLSYHNGSHFSTHDRDNDNLPTSCAVSRRGAWWFKECAESHLNGVYEPSGKTLAGEQGVYWQHFRNDPKFSLKRSEMKIRPEF</sequence>
<dbReference type="RefSeq" id="XP_013791518.1">
    <property type="nucleotide sequence ID" value="XM_013936064.1"/>
</dbReference>
<dbReference type="PANTHER" id="PTHR19143:SF327">
    <property type="entry name" value="FI21813P1-RELATED"/>
    <property type="match status" value="1"/>
</dbReference>
<accession>A0ABM1BZB7</accession>
<evidence type="ECO:0000313" key="3">
    <source>
        <dbReference type="Proteomes" id="UP000694941"/>
    </source>
</evidence>
<dbReference type="Pfam" id="PF00147">
    <property type="entry name" value="Fibrinogen_C"/>
    <property type="match status" value="1"/>
</dbReference>
<dbReference type="CDD" id="cd00087">
    <property type="entry name" value="FReD"/>
    <property type="match status" value="1"/>
</dbReference>
<organism evidence="3 4">
    <name type="scientific">Limulus polyphemus</name>
    <name type="common">Atlantic horseshoe crab</name>
    <dbReference type="NCBI Taxonomy" id="6850"/>
    <lineage>
        <taxon>Eukaryota</taxon>
        <taxon>Metazoa</taxon>
        <taxon>Ecdysozoa</taxon>
        <taxon>Arthropoda</taxon>
        <taxon>Chelicerata</taxon>
        <taxon>Merostomata</taxon>
        <taxon>Xiphosura</taxon>
        <taxon>Limulidae</taxon>
        <taxon>Limulus</taxon>
    </lineage>
</organism>
<dbReference type="PROSITE" id="PS51406">
    <property type="entry name" value="FIBRINOGEN_C_2"/>
    <property type="match status" value="1"/>
</dbReference>
<gene>
    <name evidence="4" type="primary">LOC106475382</name>
</gene>
<evidence type="ECO:0000256" key="1">
    <source>
        <dbReference type="ARBA" id="ARBA00023157"/>
    </source>
</evidence>
<dbReference type="InterPro" id="IPR036056">
    <property type="entry name" value="Fibrinogen-like_C"/>
</dbReference>
<dbReference type="InterPro" id="IPR014716">
    <property type="entry name" value="Fibrinogen_a/b/g_C_1"/>
</dbReference>
<dbReference type="GeneID" id="106475382"/>
<dbReference type="SUPFAM" id="SSF56496">
    <property type="entry name" value="Fibrinogen C-terminal domain-like"/>
    <property type="match status" value="1"/>
</dbReference>
<reference evidence="4" key="1">
    <citation type="submission" date="2025-08" db="UniProtKB">
        <authorList>
            <consortium name="RefSeq"/>
        </authorList>
    </citation>
    <scope>IDENTIFICATION</scope>
    <source>
        <tissue evidence="4">Muscle</tissue>
    </source>
</reference>
<dbReference type="Proteomes" id="UP000694941">
    <property type="component" value="Unplaced"/>
</dbReference>